<evidence type="ECO:0000256" key="2">
    <source>
        <dbReference type="SAM" id="MobiDB-lite"/>
    </source>
</evidence>
<dbReference type="PANTHER" id="PTHR37984">
    <property type="entry name" value="PROTEIN CBG26694"/>
    <property type="match status" value="1"/>
</dbReference>
<keyword evidence="3" id="KW-1133">Transmembrane helix</keyword>
<dbReference type="EMBL" id="JANEYG010000119">
    <property type="protein sequence ID" value="KAJ8912616.1"/>
    <property type="molecule type" value="Genomic_DNA"/>
</dbReference>
<feature type="region of interest" description="Disordered" evidence="2">
    <location>
        <begin position="999"/>
        <end position="1031"/>
    </location>
</feature>
<proteinExistence type="predicted"/>
<dbReference type="PROSITE" id="PS50994">
    <property type="entry name" value="INTEGRASE"/>
    <property type="match status" value="1"/>
</dbReference>
<evidence type="ECO:0000313" key="6">
    <source>
        <dbReference type="Proteomes" id="UP001159042"/>
    </source>
</evidence>
<keyword evidence="1" id="KW-0175">Coiled coil</keyword>
<keyword evidence="3" id="KW-0812">Transmembrane</keyword>
<dbReference type="Proteomes" id="UP001159042">
    <property type="component" value="Unassembled WGS sequence"/>
</dbReference>
<gene>
    <name evidence="5" type="ORF">NQ315_000485</name>
</gene>
<dbReference type="SUPFAM" id="SSF53098">
    <property type="entry name" value="Ribonuclease H-like"/>
    <property type="match status" value="1"/>
</dbReference>
<organism evidence="5 6">
    <name type="scientific">Exocentrus adspersus</name>
    <dbReference type="NCBI Taxonomy" id="1586481"/>
    <lineage>
        <taxon>Eukaryota</taxon>
        <taxon>Metazoa</taxon>
        <taxon>Ecdysozoa</taxon>
        <taxon>Arthropoda</taxon>
        <taxon>Hexapoda</taxon>
        <taxon>Insecta</taxon>
        <taxon>Pterygota</taxon>
        <taxon>Neoptera</taxon>
        <taxon>Endopterygota</taxon>
        <taxon>Coleoptera</taxon>
        <taxon>Polyphaga</taxon>
        <taxon>Cucujiformia</taxon>
        <taxon>Chrysomeloidea</taxon>
        <taxon>Cerambycidae</taxon>
        <taxon>Lamiinae</taxon>
        <taxon>Acanthocinini</taxon>
        <taxon>Exocentrus</taxon>
    </lineage>
</organism>
<evidence type="ECO:0000256" key="3">
    <source>
        <dbReference type="SAM" id="Phobius"/>
    </source>
</evidence>
<sequence length="1031" mass="119696">MSDITEFKKLHEELEIFHWNLKKDSTSRRQNAEYIQRKFEKIDTLTIEFKEIRDKFNKHTHNDIIIKEAKDYVQKILSLFDVIRDILDSRLRGLSVKNTEVEDEYFSDSSNELEDIDSNSSQLNSARQESKTIDEFGKTVEELLTELTIAQADGDSQVLDILKVTNEKIAINIFANGLRSNELRTIVKARNYPTLSEAIRGAVDEKPSSSTSQERVFHFNRVDTGATISVIFKKHVDNAEIINSSDNITIKGITGSTKALGSANLTLQICNWDKYAQAYKLNSAQGIEVTNNLVKYYTHHCIPEQIVSDNGLEIKNSVVQELLKTHKIKVHFISSQHPESNGLIERFHSTLVENIRLLNNQDEYKNDSIEIKVNYALLAYNNTIHSTTNMKPYEIVTGHLGTDSPFNIDIETRLINNNYIEKHKEKVRLLCQKLNEDIQKKKEKTITNLNENREELPEIPERIYVKNKQKQSKTRNKSIGFLTPGQAFLANLGILPINLGAARLQRNEHTFVHYYDLQPLFDEYASLNAQYDELRLTYLNNTLVGRELDNYNRIVQYSRSSISSKINNIKIHNRKISKRGLIDGVGSIIKSLTGNLDASDGEKIYSILNHMQVNEHNFQNQLKHQYSVNHQTIKNFNETIQDIQHNELMLRSKIMQLSQFVREGATHQDILFAKDLFNQLNILYNGILNVLQDIENSITFCRINAMHPSIINPHDLFLEIENISQHYQSSLPFEVKYENILDFESILKIHCKIDSDRITYFLSMPIYYEREFNLFYMLPIPTKHQSDYLTIIPKSKFFLKDTNDNSIRPLYDMCTQGKWYHCPNNLQVNYKKPCEENILLDQNSSGCHFTRLEIKENHIEAISETNQYLAVFIREEKIVAHCKGSTDTILLIGTFLITRDSCDLFFKEKKLVFQETSHGKPLIISALNLQPNTPHDNPEFQIKLKKLNLKELPIDPIIPITDNLQSYDYHIPSLWTIMLYIFLASGVFYLCYRWKKNKEPTPKERNPTKSKKIEEVKLPERRINLPEDTSF</sequence>
<name>A0AAV8VE67_9CUCU</name>
<keyword evidence="3" id="KW-0472">Membrane</keyword>
<dbReference type="Gene3D" id="3.30.420.10">
    <property type="entry name" value="Ribonuclease H-like superfamily/Ribonuclease H"/>
    <property type="match status" value="1"/>
</dbReference>
<feature type="compositionally biased region" description="Basic and acidic residues" evidence="2">
    <location>
        <begin position="999"/>
        <end position="1025"/>
    </location>
</feature>
<dbReference type="GO" id="GO:0003676">
    <property type="term" value="F:nucleic acid binding"/>
    <property type="evidence" value="ECO:0007669"/>
    <property type="project" value="InterPro"/>
</dbReference>
<dbReference type="PANTHER" id="PTHR37984:SF5">
    <property type="entry name" value="PROTEIN NYNRIN-LIKE"/>
    <property type="match status" value="1"/>
</dbReference>
<dbReference type="GO" id="GO:0015074">
    <property type="term" value="P:DNA integration"/>
    <property type="evidence" value="ECO:0007669"/>
    <property type="project" value="InterPro"/>
</dbReference>
<feature type="coiled-coil region" evidence="1">
    <location>
        <begin position="424"/>
        <end position="455"/>
    </location>
</feature>
<reference evidence="5 6" key="1">
    <citation type="journal article" date="2023" name="Insect Mol. Biol.">
        <title>Genome sequencing provides insights into the evolution of gene families encoding plant cell wall-degrading enzymes in longhorned beetles.</title>
        <authorList>
            <person name="Shin N.R."/>
            <person name="Okamura Y."/>
            <person name="Kirsch R."/>
            <person name="Pauchet Y."/>
        </authorList>
    </citation>
    <scope>NUCLEOTIDE SEQUENCE [LARGE SCALE GENOMIC DNA]</scope>
    <source>
        <strain evidence="5">EAD_L_NR</strain>
    </source>
</reference>
<keyword evidence="6" id="KW-1185">Reference proteome</keyword>
<dbReference type="AlphaFoldDB" id="A0AAV8VE67"/>
<feature type="transmembrane region" description="Helical" evidence="3">
    <location>
        <begin position="973"/>
        <end position="992"/>
    </location>
</feature>
<dbReference type="InterPro" id="IPR036397">
    <property type="entry name" value="RNaseH_sf"/>
</dbReference>
<dbReference type="InterPro" id="IPR050951">
    <property type="entry name" value="Retrovirus_Pol_polyprotein"/>
</dbReference>
<evidence type="ECO:0000256" key="1">
    <source>
        <dbReference type="SAM" id="Coils"/>
    </source>
</evidence>
<evidence type="ECO:0000259" key="4">
    <source>
        <dbReference type="PROSITE" id="PS50994"/>
    </source>
</evidence>
<dbReference type="InterPro" id="IPR012337">
    <property type="entry name" value="RNaseH-like_sf"/>
</dbReference>
<protein>
    <recommendedName>
        <fullName evidence="4">Integrase catalytic domain-containing protein</fullName>
    </recommendedName>
</protein>
<evidence type="ECO:0000313" key="5">
    <source>
        <dbReference type="EMBL" id="KAJ8912616.1"/>
    </source>
</evidence>
<accession>A0AAV8VE67</accession>
<dbReference type="InterPro" id="IPR001584">
    <property type="entry name" value="Integrase_cat-core"/>
</dbReference>
<feature type="domain" description="Integrase catalytic" evidence="4">
    <location>
        <begin position="236"/>
        <end position="400"/>
    </location>
</feature>
<comment type="caution">
    <text evidence="5">The sequence shown here is derived from an EMBL/GenBank/DDBJ whole genome shotgun (WGS) entry which is preliminary data.</text>
</comment>